<dbReference type="AlphaFoldDB" id="A0A084JTS4"/>
<dbReference type="GO" id="GO:0016020">
    <property type="term" value="C:membrane"/>
    <property type="evidence" value="ECO:0007669"/>
    <property type="project" value="TreeGrafter"/>
</dbReference>
<gene>
    <name evidence="2" type="ORF">IL45_09405</name>
    <name evidence="3" type="ORF">LY02_00406</name>
</gene>
<sequence length="247" mass="27878">MKKMTYYYKSSNKPSVLLLHGFLGSKSQWNTVAKLLENSYNIIHVELPGHGESPMVSQYSIDDLAFEISQFLIENDIHKVHFIGHSMGGYVGSAFAKAYPQQLYSLTLLNSIMGPDSVARKMMRDRAIQLIDRFQNAYVSMAINNLFTPQEHVTHKAIIENMRIESQEITLEAVLAALRAMRDRPSQLGHVDVPVQYIYGNRDTVIEKSIIEAELSQELYAGVSIEGGHMLLLTHPSEIVSNMHLID</sequence>
<proteinExistence type="predicted"/>
<comment type="caution">
    <text evidence="2">The sequence shown here is derived from an EMBL/GenBank/DDBJ whole genome shotgun (WGS) entry which is preliminary data.</text>
</comment>
<dbReference type="PANTHER" id="PTHR43798">
    <property type="entry name" value="MONOACYLGLYCEROL LIPASE"/>
    <property type="match status" value="1"/>
</dbReference>
<protein>
    <submittedName>
        <fullName evidence="3">Pimeloyl-ACP methyl ester carboxylesterase</fullName>
    </submittedName>
</protein>
<dbReference type="SUPFAM" id="SSF53474">
    <property type="entry name" value="alpha/beta-Hydrolases"/>
    <property type="match status" value="1"/>
</dbReference>
<dbReference type="InterPro" id="IPR050266">
    <property type="entry name" value="AB_hydrolase_sf"/>
</dbReference>
<dbReference type="InterPro" id="IPR029058">
    <property type="entry name" value="AB_hydrolase_fold"/>
</dbReference>
<dbReference type="EMBL" id="PVNA01000001">
    <property type="protein sequence ID" value="PRX15191.1"/>
    <property type="molecule type" value="Genomic_DNA"/>
</dbReference>
<keyword evidence="5" id="KW-1185">Reference proteome</keyword>
<dbReference type="RefSeq" id="WP_036583092.1">
    <property type="nucleotide sequence ID" value="NZ_JPJI01000032.1"/>
</dbReference>
<evidence type="ECO:0000259" key="1">
    <source>
        <dbReference type="Pfam" id="PF00561"/>
    </source>
</evidence>
<dbReference type="EMBL" id="JPJI01000032">
    <property type="protein sequence ID" value="KEZ92358.1"/>
    <property type="molecule type" value="Genomic_DNA"/>
</dbReference>
<dbReference type="PRINTS" id="PR00111">
    <property type="entry name" value="ABHYDROLASE"/>
</dbReference>
<reference evidence="3 5" key="2">
    <citation type="submission" date="2018-03" db="EMBL/GenBank/DDBJ databases">
        <title>Genomic Encyclopedia of Archaeal and Bacterial Type Strains, Phase II (KMG-II): from individual species to whole genera.</title>
        <authorList>
            <person name="Goeker M."/>
        </authorList>
    </citation>
    <scope>NUCLEOTIDE SEQUENCE [LARGE SCALE GENOMIC DNA]</scope>
    <source>
        <strain evidence="3 5">DSM 22727</strain>
    </source>
</reference>
<evidence type="ECO:0000313" key="5">
    <source>
        <dbReference type="Proteomes" id="UP000239997"/>
    </source>
</evidence>
<name>A0A084JTS4_NONUL</name>
<dbReference type="Proteomes" id="UP000028531">
    <property type="component" value="Unassembled WGS sequence"/>
</dbReference>
<dbReference type="PANTHER" id="PTHR43798:SF33">
    <property type="entry name" value="HYDROLASE, PUTATIVE (AFU_ORTHOLOGUE AFUA_2G14860)-RELATED"/>
    <property type="match status" value="1"/>
</dbReference>
<feature type="domain" description="AB hydrolase-1" evidence="1">
    <location>
        <begin position="14"/>
        <end position="137"/>
    </location>
</feature>
<organism evidence="2 4">
    <name type="scientific">Nonlabens ulvanivorans</name>
    <name type="common">Persicivirga ulvanivorans</name>
    <dbReference type="NCBI Taxonomy" id="906888"/>
    <lineage>
        <taxon>Bacteria</taxon>
        <taxon>Pseudomonadati</taxon>
        <taxon>Bacteroidota</taxon>
        <taxon>Flavobacteriia</taxon>
        <taxon>Flavobacteriales</taxon>
        <taxon>Flavobacteriaceae</taxon>
        <taxon>Nonlabens</taxon>
    </lineage>
</organism>
<dbReference type="Proteomes" id="UP000239997">
    <property type="component" value="Unassembled WGS sequence"/>
</dbReference>
<dbReference type="Pfam" id="PF00561">
    <property type="entry name" value="Abhydrolase_1"/>
    <property type="match status" value="1"/>
</dbReference>
<reference evidence="2 4" key="1">
    <citation type="submission" date="2014-07" db="EMBL/GenBank/DDBJ databases">
        <title>Draft genome sequence of Nonlabens ulvanivorans, an ulvan degrading bacterium.</title>
        <authorList>
            <person name="Kopel M."/>
            <person name="Helbert W."/>
            <person name="Henrissat B."/>
            <person name="Doniger T."/>
            <person name="Banin E."/>
        </authorList>
    </citation>
    <scope>NUCLEOTIDE SEQUENCE [LARGE SCALE GENOMIC DNA]</scope>
    <source>
        <strain evidence="2 4">PLR</strain>
    </source>
</reference>
<dbReference type="InterPro" id="IPR000073">
    <property type="entry name" value="AB_hydrolase_1"/>
</dbReference>
<dbReference type="OrthoDB" id="252464at2"/>
<accession>A0A084JTS4</accession>
<dbReference type="Gene3D" id="3.40.50.1820">
    <property type="entry name" value="alpha/beta hydrolase"/>
    <property type="match status" value="1"/>
</dbReference>
<evidence type="ECO:0000313" key="2">
    <source>
        <dbReference type="EMBL" id="KEZ92358.1"/>
    </source>
</evidence>
<evidence type="ECO:0000313" key="3">
    <source>
        <dbReference type="EMBL" id="PRX15191.1"/>
    </source>
</evidence>
<evidence type="ECO:0000313" key="4">
    <source>
        <dbReference type="Proteomes" id="UP000028531"/>
    </source>
</evidence>